<dbReference type="eggNOG" id="ENOG5032Z7Q">
    <property type="taxonomic scope" value="Bacteria"/>
</dbReference>
<dbReference type="Proteomes" id="UP000008460">
    <property type="component" value="Chromosome"/>
</dbReference>
<dbReference type="EMBL" id="CP002666">
    <property type="protein sequence ID" value="AEE46589.1"/>
    <property type="molecule type" value="Genomic_DNA"/>
</dbReference>
<dbReference type="KEGG" id="cfi:Celf_2463"/>
<evidence type="ECO:0000313" key="2">
    <source>
        <dbReference type="Proteomes" id="UP000008460"/>
    </source>
</evidence>
<evidence type="ECO:0008006" key="3">
    <source>
        <dbReference type="Google" id="ProtNLM"/>
    </source>
</evidence>
<gene>
    <name evidence="1" type="ordered locus">Celf_2463</name>
</gene>
<keyword evidence="2" id="KW-1185">Reference proteome</keyword>
<dbReference type="AlphaFoldDB" id="F4H4B3"/>
<name>F4H4B3_CELFA</name>
<organism evidence="1 2">
    <name type="scientific">Cellulomonas fimi (strain ATCC 484 / DSM 20113 / JCM 1341 / CCUG 24087 / LMG 16345 / NBRC 15513 / NCIMB 8980 / NCTC 7547 / NRS-133)</name>
    <dbReference type="NCBI Taxonomy" id="590998"/>
    <lineage>
        <taxon>Bacteria</taxon>
        <taxon>Bacillati</taxon>
        <taxon>Actinomycetota</taxon>
        <taxon>Actinomycetes</taxon>
        <taxon>Micrococcales</taxon>
        <taxon>Cellulomonadaceae</taxon>
        <taxon>Cellulomonas</taxon>
    </lineage>
</organism>
<proteinExistence type="predicted"/>
<sequence length="176" mass="18290">MRWEALFEDMEAQLAAARGAELRADVAELTRAERATVHLVDRVRSAVGGPVTLRLAAGEPVRGVVLDAAPQWVLLDAGGVRRALVPTGAVVAVGGLPAHAAPPAGTVERRLGLGHALRALARDRVVVRVRLASGDVAGRVERVGADHVDLVEDGARAAVRTCWSVPFAAVLVVASG</sequence>
<reference evidence="1 2" key="1">
    <citation type="submission" date="2011-04" db="EMBL/GenBank/DDBJ databases">
        <title>Complete sequence of Cellulomonas fimi ATCC 484.</title>
        <authorList>
            <consortium name="US DOE Joint Genome Institute"/>
            <person name="Lucas S."/>
            <person name="Han J."/>
            <person name="Lapidus A."/>
            <person name="Cheng J.-F."/>
            <person name="Goodwin L."/>
            <person name="Pitluck S."/>
            <person name="Peters L."/>
            <person name="Chertkov O."/>
            <person name="Detter J.C."/>
            <person name="Han C."/>
            <person name="Tapia R."/>
            <person name="Land M."/>
            <person name="Hauser L."/>
            <person name="Kyrpides N."/>
            <person name="Ivanova N."/>
            <person name="Ovchinnikova G."/>
            <person name="Pagani I."/>
            <person name="Mead D."/>
            <person name="Brumm P."/>
            <person name="Woyke T."/>
        </authorList>
    </citation>
    <scope>NUCLEOTIDE SEQUENCE [LARGE SCALE GENOMIC DNA]</scope>
    <source>
        <strain evidence="2">ATCC 484 / DSM 20113 / JCM 1341 / NBRC 15513 / NCIMB 8980 / NCTC 7547</strain>
    </source>
</reference>
<dbReference type="HOGENOM" id="CLU_118533_1_0_11"/>
<protein>
    <recommendedName>
        <fullName evidence="3">Fis family transcriptional regulator</fullName>
    </recommendedName>
</protein>
<accession>F4H4B3</accession>
<dbReference type="STRING" id="590998.Celf_2463"/>
<evidence type="ECO:0000313" key="1">
    <source>
        <dbReference type="EMBL" id="AEE46589.1"/>
    </source>
</evidence>
<dbReference type="RefSeq" id="WP_013771615.1">
    <property type="nucleotide sequence ID" value="NC_015514.1"/>
</dbReference>